<evidence type="ECO:0000313" key="1">
    <source>
        <dbReference type="EMBL" id="SQB59903.1"/>
    </source>
</evidence>
<reference evidence="1 2" key="1">
    <citation type="submission" date="2018-06" db="EMBL/GenBank/DDBJ databases">
        <authorList>
            <consortium name="Pathogen Informatics"/>
            <person name="Doyle S."/>
        </authorList>
    </citation>
    <scope>NUCLEOTIDE SEQUENCE [LARGE SCALE GENOMIC DNA]</scope>
    <source>
        <strain evidence="1 2">NCTC10719</strain>
    </source>
</reference>
<dbReference type="RefSeq" id="WP_111926342.1">
    <property type="nucleotide sequence ID" value="NZ_UAWG01000009.1"/>
</dbReference>
<name>A0A2X2YAE9_CLOPF</name>
<evidence type="ECO:0000313" key="2">
    <source>
        <dbReference type="Proteomes" id="UP000249986"/>
    </source>
</evidence>
<proteinExistence type="predicted"/>
<gene>
    <name evidence="1" type="ORF">NCTC10719_01446</name>
</gene>
<dbReference type="EMBL" id="UAWG01000009">
    <property type="protein sequence ID" value="SQB59903.1"/>
    <property type="molecule type" value="Genomic_DNA"/>
</dbReference>
<accession>A0A2X2YAE9</accession>
<dbReference type="Proteomes" id="UP000249986">
    <property type="component" value="Unassembled WGS sequence"/>
</dbReference>
<sequence>MIKIKMNNGDEFLVKDTRRSFVEYELHYTVTNFGQSNKVQCRGLKTIKTVNGVITINIDQISSIEDIEE</sequence>
<dbReference type="AlphaFoldDB" id="A0A2X2YAE9"/>
<organism evidence="1 2">
    <name type="scientific">Clostridium perfringens</name>
    <dbReference type="NCBI Taxonomy" id="1502"/>
    <lineage>
        <taxon>Bacteria</taxon>
        <taxon>Bacillati</taxon>
        <taxon>Bacillota</taxon>
        <taxon>Clostridia</taxon>
        <taxon>Eubacteriales</taxon>
        <taxon>Clostridiaceae</taxon>
        <taxon>Clostridium</taxon>
    </lineage>
</organism>
<protein>
    <submittedName>
        <fullName evidence="1">Uncharacterized protein</fullName>
    </submittedName>
</protein>